<evidence type="ECO:0000313" key="2">
    <source>
        <dbReference type="Proteomes" id="UP000808761"/>
    </source>
</evidence>
<comment type="caution">
    <text evidence="1">The sequence shown here is derived from an EMBL/GenBank/DDBJ whole genome shotgun (WGS) entry which is preliminary data.</text>
</comment>
<dbReference type="EMBL" id="JACRKR010000059">
    <property type="protein sequence ID" value="MBI5078615.1"/>
    <property type="molecule type" value="Genomic_DNA"/>
</dbReference>
<accession>A0A9D6UN07</accession>
<dbReference type="Proteomes" id="UP000808761">
    <property type="component" value="Unassembled WGS sequence"/>
</dbReference>
<reference evidence="1" key="1">
    <citation type="submission" date="2020-07" db="EMBL/GenBank/DDBJ databases">
        <title>Huge and variable diversity of episymbiotic CPR bacteria and DPANN archaea in groundwater ecosystems.</title>
        <authorList>
            <person name="He C.Y."/>
            <person name="Keren R."/>
            <person name="Whittaker M."/>
            <person name="Farag I.F."/>
            <person name="Doudna J."/>
            <person name="Cate J.H.D."/>
            <person name="Banfield J.F."/>
        </authorList>
    </citation>
    <scope>NUCLEOTIDE SEQUENCE</scope>
    <source>
        <strain evidence="1">NC_groundwater_1860_Pr3_B-0.1um_51_7</strain>
    </source>
</reference>
<feature type="non-terminal residue" evidence="1">
    <location>
        <position position="161"/>
    </location>
</feature>
<gene>
    <name evidence="1" type="ORF">HZB08_01145</name>
</gene>
<organism evidence="1 2">
    <name type="scientific">Candidatus Saganbacteria bacterium</name>
    <dbReference type="NCBI Taxonomy" id="2575572"/>
    <lineage>
        <taxon>Bacteria</taxon>
        <taxon>Bacillati</taxon>
        <taxon>Saganbacteria</taxon>
    </lineage>
</organism>
<name>A0A9D6UN07_UNCSA</name>
<dbReference type="InterPro" id="IPR011989">
    <property type="entry name" value="ARM-like"/>
</dbReference>
<dbReference type="AlphaFoldDB" id="A0A9D6UN07"/>
<evidence type="ECO:0000313" key="1">
    <source>
        <dbReference type="EMBL" id="MBI5078615.1"/>
    </source>
</evidence>
<protein>
    <submittedName>
        <fullName evidence="1">Uncharacterized protein</fullName>
    </submittedName>
</protein>
<sequence length="161" mass="17476">MNYAVSPVKDKKLLTTTALLSDAVSLSASNTYYHTATPDILIVASGIIDEKPPIEKKDPSETTDEKITRYLNNLGNEDKAARQEAKDGLLKLLEANVSTKKIISGLSAKLSDANETARESAALVINEFVYSKNIPLKSKRVIPVKPLLAALKDKNPVIRSA</sequence>
<dbReference type="SUPFAM" id="SSF48371">
    <property type="entry name" value="ARM repeat"/>
    <property type="match status" value="1"/>
</dbReference>
<dbReference type="InterPro" id="IPR016024">
    <property type="entry name" value="ARM-type_fold"/>
</dbReference>
<dbReference type="Gene3D" id="1.25.10.10">
    <property type="entry name" value="Leucine-rich Repeat Variant"/>
    <property type="match status" value="1"/>
</dbReference>
<proteinExistence type="predicted"/>